<dbReference type="RefSeq" id="WP_249317969.1">
    <property type="nucleotide sequence ID" value="NZ_JACRSN010000002.1"/>
</dbReference>
<keyword evidence="4" id="KW-1185">Reference proteome</keyword>
<dbReference type="GO" id="GO:0016020">
    <property type="term" value="C:membrane"/>
    <property type="evidence" value="ECO:0007669"/>
    <property type="project" value="InterPro"/>
</dbReference>
<reference evidence="3" key="1">
    <citation type="submission" date="2020-08" db="EMBL/GenBank/DDBJ databases">
        <title>Genome public.</title>
        <authorList>
            <person name="Liu C."/>
            <person name="Sun Q."/>
        </authorList>
    </citation>
    <scope>NUCLEOTIDE SEQUENCE</scope>
    <source>
        <strain evidence="3">NSJ-40</strain>
    </source>
</reference>
<accession>A0A926D7M4</accession>
<evidence type="ECO:0000259" key="2">
    <source>
        <dbReference type="Pfam" id="PF06580"/>
    </source>
</evidence>
<dbReference type="Gene3D" id="3.30.565.10">
    <property type="entry name" value="Histidine kinase-like ATPase, C-terminal domain"/>
    <property type="match status" value="1"/>
</dbReference>
<comment type="caution">
    <text evidence="3">The sequence shown here is derived from an EMBL/GenBank/DDBJ whole genome shotgun (WGS) entry which is preliminary data.</text>
</comment>
<dbReference type="PANTHER" id="PTHR34220">
    <property type="entry name" value="SENSOR HISTIDINE KINASE YPDA"/>
    <property type="match status" value="1"/>
</dbReference>
<dbReference type="GO" id="GO:0000155">
    <property type="term" value="F:phosphorelay sensor kinase activity"/>
    <property type="evidence" value="ECO:0007669"/>
    <property type="project" value="InterPro"/>
</dbReference>
<keyword evidence="3" id="KW-0418">Kinase</keyword>
<dbReference type="InterPro" id="IPR050640">
    <property type="entry name" value="Bact_2-comp_sensor_kinase"/>
</dbReference>
<keyword evidence="1" id="KW-1133">Transmembrane helix</keyword>
<proteinExistence type="predicted"/>
<dbReference type="AlphaFoldDB" id="A0A926D7M4"/>
<evidence type="ECO:0000256" key="1">
    <source>
        <dbReference type="SAM" id="Phobius"/>
    </source>
</evidence>
<feature type="transmembrane region" description="Helical" evidence="1">
    <location>
        <begin position="21"/>
        <end position="41"/>
    </location>
</feature>
<sequence length="597" mass="68534">MKTLRKMLQKNRIMHTISGKFMVLSALLAFVPLFVTVFFYWNSYRSATQKNIQDITENIMIMTSSHINYITQDIEDTSNLILTSQDVQDALSNPIYDKNGNPYTMAKYNEVNNLLVNLINNKTYCSAVYVGNSEVSISREKKRASMKIDSVYQETPKPEWFQTTEAMYGKGCWFNAANWDCFGETGLIFARTARHLYRVYPIGLIVIALDKSVLDGMVLDMQSSLPMGIILHKDGEVLYSFDNFSDESAMLNVDQIFESSENRFYTDEKNRHYYIANAVCSNAGWNLTVITDCERYDVSQKNMFLTCLSLMCATLLFMLFCSMLITNSITNQVTKLRNYVDQLKMHQKVETITFNENDEIGMIGNEFMNVVAENNKLMKKLYAAKFREKEAELISLQAQINPHFLYNTLDTIFWMATDAQQEQIADIAVSLSQLFRLSLNKGEQITTVRSEIELIKRYLAIQNIRYDNRFTVVYHIAEPLYICRIIKFMIQPIVENAIYHGLEKKDGKGLIEISIFEKRDFLYIVVRDDGVGFDSEKSDILNSGYAIRNIQKRIRLYYGEDCGLSIASKAGCGCTVTIQIRPDIVTDSCDNADEKGE</sequence>
<evidence type="ECO:0000313" key="3">
    <source>
        <dbReference type="EMBL" id="MBC8532751.1"/>
    </source>
</evidence>
<dbReference type="Pfam" id="PF06580">
    <property type="entry name" value="His_kinase"/>
    <property type="match status" value="1"/>
</dbReference>
<feature type="domain" description="Signal transduction histidine kinase internal region" evidence="2">
    <location>
        <begin position="391"/>
        <end position="470"/>
    </location>
</feature>
<dbReference type="PANTHER" id="PTHR34220:SF7">
    <property type="entry name" value="SENSOR HISTIDINE KINASE YPDA"/>
    <property type="match status" value="1"/>
</dbReference>
<keyword evidence="1" id="KW-0812">Transmembrane</keyword>
<dbReference type="SUPFAM" id="SSF55874">
    <property type="entry name" value="ATPase domain of HSP90 chaperone/DNA topoisomerase II/histidine kinase"/>
    <property type="match status" value="1"/>
</dbReference>
<dbReference type="InterPro" id="IPR010559">
    <property type="entry name" value="Sig_transdc_His_kin_internal"/>
</dbReference>
<evidence type="ECO:0000313" key="4">
    <source>
        <dbReference type="Proteomes" id="UP000651482"/>
    </source>
</evidence>
<dbReference type="Proteomes" id="UP000651482">
    <property type="component" value="Unassembled WGS sequence"/>
</dbReference>
<dbReference type="InterPro" id="IPR036890">
    <property type="entry name" value="HATPase_C_sf"/>
</dbReference>
<protein>
    <submittedName>
        <fullName evidence="3">Sensor histidine kinase</fullName>
    </submittedName>
</protein>
<gene>
    <name evidence="3" type="ORF">IAG03_01775</name>
</gene>
<organism evidence="3 4">
    <name type="scientific">Yeguia hominis</name>
    <dbReference type="NCBI Taxonomy" id="2763662"/>
    <lineage>
        <taxon>Bacteria</taxon>
        <taxon>Bacillati</taxon>
        <taxon>Bacillota</taxon>
        <taxon>Clostridia</taxon>
        <taxon>Eubacteriales</taxon>
        <taxon>Yeguiaceae</taxon>
        <taxon>Yeguia</taxon>
    </lineage>
</organism>
<dbReference type="Gene3D" id="6.10.340.10">
    <property type="match status" value="1"/>
</dbReference>
<dbReference type="EMBL" id="JACRSN010000002">
    <property type="protein sequence ID" value="MBC8532751.1"/>
    <property type="molecule type" value="Genomic_DNA"/>
</dbReference>
<keyword evidence="3" id="KW-0808">Transferase</keyword>
<keyword evidence="1" id="KW-0472">Membrane</keyword>
<name>A0A926D7M4_9FIRM</name>